<dbReference type="Proteomes" id="UP000216308">
    <property type="component" value="Unassembled WGS sequence"/>
</dbReference>
<sequence>MRRRALLAVAAASTTVPLAGCPTFPWGEVPETVDGAEVTVRREHTGEFDPGEPAYRDAAVLLRALDADPPRLTVRGQLLDGARECYRIDLVGADLTRSRLLIRLTTEDDLDWEGDACPDVGETHPYEVAVAFREAPVPDRVEVRHGDETVLEEAVETG</sequence>
<dbReference type="EMBL" id="NHPJ01000094">
    <property type="protein sequence ID" value="OYR56078.1"/>
    <property type="molecule type" value="Genomic_DNA"/>
</dbReference>
<gene>
    <name evidence="1" type="ORF">DJ70_10330</name>
</gene>
<reference evidence="1 2" key="1">
    <citation type="journal article" date="2014" name="Front. Microbiol.">
        <title>Population and genomic analysis of the genus Halorubrum.</title>
        <authorList>
            <person name="Fullmer M.S."/>
            <person name="Soucy S.M."/>
            <person name="Swithers K.S."/>
            <person name="Makkay A.M."/>
            <person name="Wheeler R."/>
            <person name="Ventosa A."/>
            <person name="Gogarten J.P."/>
            <person name="Papke R.T."/>
        </authorList>
    </citation>
    <scope>NUCLEOTIDE SEQUENCE [LARGE SCALE GENOMIC DNA]</scope>
    <source>
        <strain evidence="1 2">Cb34</strain>
    </source>
</reference>
<protein>
    <submittedName>
        <fullName evidence="1">Uncharacterized protein</fullName>
    </submittedName>
</protein>
<name>A0A256IHN8_9EURY</name>
<organism evidence="1 2">
    <name type="scientific">Halorubrum halodurans</name>
    <dbReference type="NCBI Taxonomy" id="1383851"/>
    <lineage>
        <taxon>Archaea</taxon>
        <taxon>Methanobacteriati</taxon>
        <taxon>Methanobacteriota</taxon>
        <taxon>Stenosarchaea group</taxon>
        <taxon>Halobacteria</taxon>
        <taxon>Halobacteriales</taxon>
        <taxon>Haloferacaceae</taxon>
        <taxon>Halorubrum</taxon>
    </lineage>
</organism>
<dbReference type="OrthoDB" id="324541at2157"/>
<proteinExistence type="predicted"/>
<accession>A0A256IHN8</accession>
<dbReference type="AlphaFoldDB" id="A0A256IHN8"/>
<evidence type="ECO:0000313" key="2">
    <source>
        <dbReference type="Proteomes" id="UP000216308"/>
    </source>
</evidence>
<evidence type="ECO:0000313" key="1">
    <source>
        <dbReference type="EMBL" id="OYR56078.1"/>
    </source>
</evidence>
<dbReference type="RefSeq" id="WP_094532725.1">
    <property type="nucleotide sequence ID" value="NZ_NHPJ01000094.1"/>
</dbReference>
<keyword evidence="2" id="KW-1185">Reference proteome</keyword>
<comment type="caution">
    <text evidence="1">The sequence shown here is derived from an EMBL/GenBank/DDBJ whole genome shotgun (WGS) entry which is preliminary data.</text>
</comment>